<evidence type="ECO:0000259" key="5">
    <source>
        <dbReference type="Pfam" id="PF00501"/>
    </source>
</evidence>
<dbReference type="PROSITE" id="PS00455">
    <property type="entry name" value="AMP_BINDING"/>
    <property type="match status" value="1"/>
</dbReference>
<dbReference type="GO" id="GO:0006633">
    <property type="term" value="P:fatty acid biosynthetic process"/>
    <property type="evidence" value="ECO:0007669"/>
    <property type="project" value="TreeGrafter"/>
</dbReference>
<proteinExistence type="inferred from homology"/>
<gene>
    <name evidence="7" type="ORF">SAMN04488026_1001237</name>
</gene>
<evidence type="ECO:0000256" key="1">
    <source>
        <dbReference type="ARBA" id="ARBA00006432"/>
    </source>
</evidence>
<dbReference type="Gene3D" id="3.40.50.12780">
    <property type="entry name" value="N-terminal domain of ligase-like"/>
    <property type="match status" value="1"/>
</dbReference>
<dbReference type="AlphaFoldDB" id="A0A1G8J6G3"/>
<dbReference type="GO" id="GO:0015645">
    <property type="term" value="F:fatty acid ligase activity"/>
    <property type="evidence" value="ECO:0007669"/>
    <property type="project" value="TreeGrafter"/>
</dbReference>
<dbReference type="Pfam" id="PF13193">
    <property type="entry name" value="AMP-binding_C"/>
    <property type="match status" value="1"/>
</dbReference>
<dbReference type="SUPFAM" id="SSF56801">
    <property type="entry name" value="Acetyl-CoA synthetase-like"/>
    <property type="match status" value="1"/>
</dbReference>
<dbReference type="Proteomes" id="UP000199382">
    <property type="component" value="Unassembled WGS sequence"/>
</dbReference>
<dbReference type="OrthoDB" id="9803968at2"/>
<keyword evidence="4" id="KW-0067">ATP-binding</keyword>
<evidence type="ECO:0000313" key="7">
    <source>
        <dbReference type="EMBL" id="SDI26868.1"/>
    </source>
</evidence>
<dbReference type="Gene3D" id="3.30.300.30">
    <property type="match status" value="1"/>
</dbReference>
<dbReference type="GO" id="GO:0016405">
    <property type="term" value="F:CoA-ligase activity"/>
    <property type="evidence" value="ECO:0007669"/>
    <property type="project" value="UniProtKB-ARBA"/>
</dbReference>
<dbReference type="InterPro" id="IPR051087">
    <property type="entry name" value="Mitochondrial_ACSM"/>
</dbReference>
<keyword evidence="3" id="KW-0547">Nucleotide-binding</keyword>
<sequence length="527" mass="57521">MNSTPTYLPLMQGRGWGIPERLNMASEVCDRWAAVEPERVALIEPLPDGLRETRYGRLRDMANALAHRLSAMGVGRGDRVGVFLSQSPWTAASHIAAWKLGAISIPLFTLFGPEAMAVRLADSKASVVVTDGIGAEKLVRWSQAGDLRLGREQILPVERVPVDGIIFPTVDTAAEDPAVLIYTSGTTGNPKGALHAHRVLRGHLPGVEISHNLMPLPGDVLWTPADWAWIGGLFDVLMPGLWHGVPVVSARMEKFTADECVRIVRQASVKNVFFPPSALRALRAADVKIPGLRSVASGGEPLGAEMLEWGRQAFGLNINEFYGQTECNMIVSACEALFEPLPGAMGKPVPGHEVEVIGPDGAPCEGEGDIVVRRGSASMMLEYWNNPEETLAKFRGEWMLTGDRGWREDGFLRFRGRDDDVITSSGYRIGPGEVEDCLLTHLAVASAGVVGVPDPERTEAVTAFVLLRDGFEPTDAMRADLQQHVRQRLAAHEYPRIVHFVDSLPMTISGKIIRRELRQMALEGDVT</sequence>
<accession>A0A1G8J6G3</accession>
<name>A0A1G8J6G3_9RHOB</name>
<evidence type="ECO:0000259" key="6">
    <source>
        <dbReference type="Pfam" id="PF13193"/>
    </source>
</evidence>
<organism evidence="7 8">
    <name type="scientific">Aliiruegeria lutimaris</name>
    <dbReference type="NCBI Taxonomy" id="571298"/>
    <lineage>
        <taxon>Bacteria</taxon>
        <taxon>Pseudomonadati</taxon>
        <taxon>Pseudomonadota</taxon>
        <taxon>Alphaproteobacteria</taxon>
        <taxon>Rhodobacterales</taxon>
        <taxon>Roseobacteraceae</taxon>
        <taxon>Aliiruegeria</taxon>
    </lineage>
</organism>
<dbReference type="EMBL" id="FNEK01000001">
    <property type="protein sequence ID" value="SDI26868.1"/>
    <property type="molecule type" value="Genomic_DNA"/>
</dbReference>
<dbReference type="PANTHER" id="PTHR43605:SF10">
    <property type="entry name" value="ACYL-COA SYNTHETASE MEDIUM CHAIN FAMILY MEMBER 3"/>
    <property type="match status" value="1"/>
</dbReference>
<dbReference type="GO" id="GO:0005524">
    <property type="term" value="F:ATP binding"/>
    <property type="evidence" value="ECO:0007669"/>
    <property type="project" value="UniProtKB-KW"/>
</dbReference>
<dbReference type="STRING" id="571298.SAMN04488026_1001237"/>
<keyword evidence="8" id="KW-1185">Reference proteome</keyword>
<dbReference type="Pfam" id="PF00501">
    <property type="entry name" value="AMP-binding"/>
    <property type="match status" value="1"/>
</dbReference>
<evidence type="ECO:0000256" key="2">
    <source>
        <dbReference type="ARBA" id="ARBA00022598"/>
    </source>
</evidence>
<reference evidence="7 8" key="1">
    <citation type="submission" date="2016-10" db="EMBL/GenBank/DDBJ databases">
        <authorList>
            <person name="de Groot N.N."/>
        </authorList>
    </citation>
    <scope>NUCLEOTIDE SEQUENCE [LARGE SCALE GENOMIC DNA]</scope>
    <source>
        <strain evidence="7 8">DSM 25294</strain>
    </source>
</reference>
<dbReference type="GO" id="GO:0006637">
    <property type="term" value="P:acyl-CoA metabolic process"/>
    <property type="evidence" value="ECO:0007669"/>
    <property type="project" value="TreeGrafter"/>
</dbReference>
<dbReference type="PANTHER" id="PTHR43605">
    <property type="entry name" value="ACYL-COENZYME A SYNTHETASE"/>
    <property type="match status" value="1"/>
</dbReference>
<keyword evidence="2" id="KW-0436">Ligase</keyword>
<dbReference type="InterPro" id="IPR000873">
    <property type="entry name" value="AMP-dep_synth/lig_dom"/>
</dbReference>
<dbReference type="GO" id="GO:0004321">
    <property type="term" value="F:fatty-acyl-CoA synthase activity"/>
    <property type="evidence" value="ECO:0007669"/>
    <property type="project" value="TreeGrafter"/>
</dbReference>
<evidence type="ECO:0000313" key="8">
    <source>
        <dbReference type="Proteomes" id="UP000199382"/>
    </source>
</evidence>
<comment type="similarity">
    <text evidence="1">Belongs to the ATP-dependent AMP-binding enzyme family.</text>
</comment>
<protein>
    <submittedName>
        <fullName evidence="7">Acetyl-CoA synthetase</fullName>
    </submittedName>
</protein>
<dbReference type="InterPro" id="IPR042099">
    <property type="entry name" value="ANL_N_sf"/>
</dbReference>
<feature type="domain" description="AMP-binding enzyme C-terminal" evidence="6">
    <location>
        <begin position="433"/>
        <end position="511"/>
    </location>
</feature>
<dbReference type="InterPro" id="IPR025110">
    <property type="entry name" value="AMP-bd_C"/>
</dbReference>
<feature type="domain" description="AMP-dependent synthetase/ligase" evidence="5">
    <location>
        <begin position="30"/>
        <end position="384"/>
    </location>
</feature>
<evidence type="ECO:0000256" key="4">
    <source>
        <dbReference type="ARBA" id="ARBA00022840"/>
    </source>
</evidence>
<dbReference type="RefSeq" id="WP_093147732.1">
    <property type="nucleotide sequence ID" value="NZ_FNEK01000001.1"/>
</dbReference>
<evidence type="ECO:0000256" key="3">
    <source>
        <dbReference type="ARBA" id="ARBA00022741"/>
    </source>
</evidence>
<dbReference type="InterPro" id="IPR020845">
    <property type="entry name" value="AMP-binding_CS"/>
</dbReference>
<dbReference type="InterPro" id="IPR045851">
    <property type="entry name" value="AMP-bd_C_sf"/>
</dbReference>